<dbReference type="InterPro" id="IPR000571">
    <property type="entry name" value="Znf_CCCH"/>
</dbReference>
<gene>
    <name evidence="7" type="ORF">CTI12_AA289390</name>
</gene>
<evidence type="ECO:0000256" key="4">
    <source>
        <dbReference type="PROSITE-ProRule" id="PRU00723"/>
    </source>
</evidence>
<dbReference type="EMBL" id="PKPP01003249">
    <property type="protein sequence ID" value="PWA70396.1"/>
    <property type="molecule type" value="Genomic_DNA"/>
</dbReference>
<dbReference type="SUPFAM" id="SSF90229">
    <property type="entry name" value="CCCH zinc finger"/>
    <property type="match status" value="1"/>
</dbReference>
<comment type="caution">
    <text evidence="7">The sequence shown here is derived from an EMBL/GenBank/DDBJ whole genome shotgun (WGS) entry which is preliminary data.</text>
</comment>
<evidence type="ECO:0000256" key="3">
    <source>
        <dbReference type="ARBA" id="ARBA00022833"/>
    </source>
</evidence>
<evidence type="ECO:0000313" key="8">
    <source>
        <dbReference type="Proteomes" id="UP000245207"/>
    </source>
</evidence>
<dbReference type="PANTHER" id="PTHR47481:SF41">
    <property type="entry name" value="COPIA-LIKE POLYPROTEIN_RETROTRANSPOSON"/>
    <property type="match status" value="1"/>
</dbReference>
<feature type="zinc finger region" description="C3H1-type" evidence="4">
    <location>
        <begin position="242"/>
        <end position="269"/>
    </location>
</feature>
<keyword evidence="1 4" id="KW-0479">Metal-binding</keyword>
<feature type="region of interest" description="Disordered" evidence="5">
    <location>
        <begin position="354"/>
        <end position="427"/>
    </location>
</feature>
<dbReference type="GO" id="GO:0008270">
    <property type="term" value="F:zinc ion binding"/>
    <property type="evidence" value="ECO:0007669"/>
    <property type="project" value="UniProtKB-KW"/>
</dbReference>
<feature type="domain" description="C3H1-type" evidence="6">
    <location>
        <begin position="242"/>
        <end position="269"/>
    </location>
</feature>
<dbReference type="SMART" id="SM00356">
    <property type="entry name" value="ZnF_C3H1"/>
    <property type="match status" value="1"/>
</dbReference>
<dbReference type="PANTHER" id="PTHR47481">
    <property type="match status" value="1"/>
</dbReference>
<evidence type="ECO:0000256" key="5">
    <source>
        <dbReference type="SAM" id="MobiDB-lite"/>
    </source>
</evidence>
<organism evidence="7 8">
    <name type="scientific">Artemisia annua</name>
    <name type="common">Sweet wormwood</name>
    <dbReference type="NCBI Taxonomy" id="35608"/>
    <lineage>
        <taxon>Eukaryota</taxon>
        <taxon>Viridiplantae</taxon>
        <taxon>Streptophyta</taxon>
        <taxon>Embryophyta</taxon>
        <taxon>Tracheophyta</taxon>
        <taxon>Spermatophyta</taxon>
        <taxon>Magnoliopsida</taxon>
        <taxon>eudicotyledons</taxon>
        <taxon>Gunneridae</taxon>
        <taxon>Pentapetalae</taxon>
        <taxon>asterids</taxon>
        <taxon>campanulids</taxon>
        <taxon>Asterales</taxon>
        <taxon>Asteraceae</taxon>
        <taxon>Asteroideae</taxon>
        <taxon>Anthemideae</taxon>
        <taxon>Artemisiinae</taxon>
        <taxon>Artemisia</taxon>
    </lineage>
</organism>
<dbReference type="AlphaFoldDB" id="A0A2U1NA94"/>
<dbReference type="InterPro" id="IPR036855">
    <property type="entry name" value="Znf_CCCH_sf"/>
</dbReference>
<accession>A0A2U1NA94</accession>
<reference evidence="7 8" key="1">
    <citation type="journal article" date="2018" name="Mol. Plant">
        <title>The genome of Artemisia annua provides insight into the evolution of Asteraceae family and artemisinin biosynthesis.</title>
        <authorList>
            <person name="Shen Q."/>
            <person name="Zhang L."/>
            <person name="Liao Z."/>
            <person name="Wang S."/>
            <person name="Yan T."/>
            <person name="Shi P."/>
            <person name="Liu M."/>
            <person name="Fu X."/>
            <person name="Pan Q."/>
            <person name="Wang Y."/>
            <person name="Lv Z."/>
            <person name="Lu X."/>
            <person name="Zhang F."/>
            <person name="Jiang W."/>
            <person name="Ma Y."/>
            <person name="Chen M."/>
            <person name="Hao X."/>
            <person name="Li L."/>
            <person name="Tang Y."/>
            <person name="Lv G."/>
            <person name="Zhou Y."/>
            <person name="Sun X."/>
            <person name="Brodelius P.E."/>
            <person name="Rose J.K.C."/>
            <person name="Tang K."/>
        </authorList>
    </citation>
    <scope>NUCLEOTIDE SEQUENCE [LARGE SCALE GENOMIC DNA]</scope>
    <source>
        <strain evidence="8">cv. Huhao1</strain>
        <tissue evidence="7">Leaf</tissue>
    </source>
</reference>
<evidence type="ECO:0000313" key="7">
    <source>
        <dbReference type="EMBL" id="PWA70396.1"/>
    </source>
</evidence>
<feature type="compositionally biased region" description="Polar residues" evidence="5">
    <location>
        <begin position="365"/>
        <end position="387"/>
    </location>
</feature>
<keyword evidence="2 4" id="KW-0863">Zinc-finger</keyword>
<dbReference type="Proteomes" id="UP000245207">
    <property type="component" value="Unassembled WGS sequence"/>
</dbReference>
<sequence>MTGDASTTPKQLIDRAYSLASIKACIPNPLDLEKLNYNSWSALFKRFCKTYGVEHHLNAPSTSTSTAPIDPNHDTNDSLVVMWMYSTLSPKLADMVIDDSSSAHGVWKKLQDLFHDYKAARVIQIDNEIRNMNIGTLSVSDYFQEIKTKADRLANLGSPVSDSSLVTYAVNGLRAKFPDIARIIRHRETPPTFDQVRSMVLLEESDMAQLTHALSSTNLTSSSPTVLVATTTNAPKSGPNAPSGGELCRNFQRGSCTYGSRCKFIHGSNDAKSWSNINGTTGLPSARANQSASRAPSSKSGVSDIAPVVPHSFFGMTQHRNALFYFGQPGSLHGPQGSGQQVQQSHLATNGIPSAQQAPMLGQPTLGTQSQLSGDITKQQSKTNENDTLAAMDRQRLHTRETNSRSLNLKTRKPVTRSASGKKPQGQ</sequence>
<dbReference type="PROSITE" id="PS50103">
    <property type="entry name" value="ZF_C3H1"/>
    <property type="match status" value="1"/>
</dbReference>
<feature type="compositionally biased region" description="Polar residues" evidence="5">
    <location>
        <begin position="281"/>
        <end position="301"/>
    </location>
</feature>
<dbReference type="Gene3D" id="4.10.1000.10">
    <property type="entry name" value="Zinc finger, CCCH-type"/>
    <property type="match status" value="1"/>
</dbReference>
<name>A0A2U1NA94_ARTAN</name>
<evidence type="ECO:0000259" key="6">
    <source>
        <dbReference type="PROSITE" id="PS50103"/>
    </source>
</evidence>
<feature type="region of interest" description="Disordered" evidence="5">
    <location>
        <begin position="281"/>
        <end position="305"/>
    </location>
</feature>
<evidence type="ECO:0000256" key="2">
    <source>
        <dbReference type="ARBA" id="ARBA00022771"/>
    </source>
</evidence>
<keyword evidence="3 4" id="KW-0862">Zinc</keyword>
<protein>
    <recommendedName>
        <fullName evidence="6">C3H1-type domain-containing protein</fullName>
    </recommendedName>
</protein>
<evidence type="ECO:0000256" key="1">
    <source>
        <dbReference type="ARBA" id="ARBA00022723"/>
    </source>
</evidence>
<proteinExistence type="predicted"/>
<feature type="compositionally biased region" description="Basic and acidic residues" evidence="5">
    <location>
        <begin position="393"/>
        <end position="403"/>
    </location>
</feature>
<dbReference type="Pfam" id="PF00642">
    <property type="entry name" value="zf-CCCH"/>
    <property type="match status" value="1"/>
</dbReference>
<keyword evidence="8" id="KW-1185">Reference proteome</keyword>
<dbReference type="OrthoDB" id="1699318at2759"/>
<dbReference type="Pfam" id="PF14223">
    <property type="entry name" value="Retrotran_gag_2"/>
    <property type="match status" value="1"/>
</dbReference>